<dbReference type="FunFam" id="3.40.50.12780:FF:000012">
    <property type="entry name" value="Non-ribosomal peptide synthetase"/>
    <property type="match status" value="1"/>
</dbReference>
<dbReference type="Pfam" id="PF00975">
    <property type="entry name" value="Thioesterase"/>
    <property type="match status" value="1"/>
</dbReference>
<accession>A0A515D3Q0</accession>
<evidence type="ECO:0000313" key="7">
    <source>
        <dbReference type="Proteomes" id="UP000317572"/>
    </source>
</evidence>
<dbReference type="Gene3D" id="3.30.300.30">
    <property type="match status" value="1"/>
</dbReference>
<dbReference type="NCBIfam" id="TIGR01733">
    <property type="entry name" value="AA-adenyl-dom"/>
    <property type="match status" value="1"/>
</dbReference>
<dbReference type="FunFam" id="2.30.38.10:FF:000001">
    <property type="entry name" value="Non-ribosomal peptide synthetase PvdI"/>
    <property type="match status" value="1"/>
</dbReference>
<dbReference type="Pfam" id="PF00501">
    <property type="entry name" value="AMP-binding"/>
    <property type="match status" value="1"/>
</dbReference>
<dbReference type="GO" id="GO:0009239">
    <property type="term" value="P:enterobactin biosynthetic process"/>
    <property type="evidence" value="ECO:0007669"/>
    <property type="project" value="TreeGrafter"/>
</dbReference>
<gene>
    <name evidence="6" type="ORF">EGO53_26145</name>
</gene>
<dbReference type="Pfam" id="PF00668">
    <property type="entry name" value="Condensation"/>
    <property type="match status" value="1"/>
</dbReference>
<dbReference type="PROSITE" id="PS50075">
    <property type="entry name" value="CARRIER"/>
    <property type="match status" value="1"/>
</dbReference>
<dbReference type="InterPro" id="IPR001242">
    <property type="entry name" value="Condensation_dom"/>
</dbReference>
<dbReference type="GO" id="GO:0047527">
    <property type="term" value="F:2,3-dihydroxybenzoate-serine ligase activity"/>
    <property type="evidence" value="ECO:0007669"/>
    <property type="project" value="TreeGrafter"/>
</dbReference>
<dbReference type="SUPFAM" id="SSF56801">
    <property type="entry name" value="Acetyl-CoA synthetase-like"/>
    <property type="match status" value="1"/>
</dbReference>
<dbReference type="PROSITE" id="PS00012">
    <property type="entry name" value="PHOSPHOPANTETHEINE"/>
    <property type="match status" value="1"/>
</dbReference>
<dbReference type="SUPFAM" id="SSF52777">
    <property type="entry name" value="CoA-dependent acyltransferases"/>
    <property type="match status" value="2"/>
</dbReference>
<dbReference type="Gene3D" id="2.30.38.10">
    <property type="entry name" value="Luciferase, Domain 3"/>
    <property type="match status" value="1"/>
</dbReference>
<dbReference type="InterPro" id="IPR010071">
    <property type="entry name" value="AA_adenyl_dom"/>
</dbReference>
<dbReference type="FunFam" id="1.10.1200.10:FF:000005">
    <property type="entry name" value="Nonribosomal peptide synthetase 1"/>
    <property type="match status" value="1"/>
</dbReference>
<dbReference type="FunFam" id="3.40.50.980:FF:000001">
    <property type="entry name" value="Non-ribosomal peptide synthetase"/>
    <property type="match status" value="1"/>
</dbReference>
<dbReference type="InterPro" id="IPR000873">
    <property type="entry name" value="AMP-dep_synth/lig_dom"/>
</dbReference>
<dbReference type="Gene3D" id="3.30.559.10">
    <property type="entry name" value="Chloramphenicol acetyltransferase-like domain"/>
    <property type="match status" value="1"/>
</dbReference>
<dbReference type="InterPro" id="IPR045851">
    <property type="entry name" value="AMP-bd_C_sf"/>
</dbReference>
<name>A0A515D3Q0_SERLI</name>
<dbReference type="GO" id="GO:0009366">
    <property type="term" value="C:enterobactin synthetase complex"/>
    <property type="evidence" value="ECO:0007669"/>
    <property type="project" value="TreeGrafter"/>
</dbReference>
<dbReference type="Gene3D" id="1.10.1200.10">
    <property type="entry name" value="ACP-like"/>
    <property type="match status" value="1"/>
</dbReference>
<dbReference type="InterPro" id="IPR001031">
    <property type="entry name" value="Thioesterase"/>
</dbReference>
<proteinExistence type="inferred from homology"/>
<dbReference type="CDD" id="cd17646">
    <property type="entry name" value="A_NRPS_AB3403-like"/>
    <property type="match status" value="1"/>
</dbReference>
<dbReference type="GO" id="GO:0031177">
    <property type="term" value="F:phosphopantetheine binding"/>
    <property type="evidence" value="ECO:0007669"/>
    <property type="project" value="TreeGrafter"/>
</dbReference>
<dbReference type="Gene3D" id="3.40.50.980">
    <property type="match status" value="2"/>
</dbReference>
<evidence type="ECO:0000259" key="5">
    <source>
        <dbReference type="PROSITE" id="PS50075"/>
    </source>
</evidence>
<dbReference type="InterPro" id="IPR009081">
    <property type="entry name" value="PP-bd_ACP"/>
</dbReference>
<keyword evidence="3" id="KW-0596">Phosphopantetheine</keyword>
<dbReference type="PANTHER" id="PTHR45527">
    <property type="entry name" value="NONRIBOSOMAL PEPTIDE SYNTHETASE"/>
    <property type="match status" value="1"/>
</dbReference>
<evidence type="ECO:0000256" key="3">
    <source>
        <dbReference type="ARBA" id="ARBA00022450"/>
    </source>
</evidence>
<keyword evidence="4" id="KW-0597">Phosphoprotein</keyword>
<sequence>MSAYSLTTVQQAVWLDQTLNPDIPLYNVGCLWRVEREISFPLFKEAIQQVQQRHDALQTTLKETPQGIIQQPLSQRSIELHYTDFSQQEDAASLAQNHLRDMFIQPYQLYEDLLWRCHLTKIDDSTTLWLLASHHLIADGTSISLLSRMIMDRYKQLKAGDKSEASKSHYGDFVVSDQAYLQSLRYQRDRDWWLERFATAPASVLERRPHYTEQQAYPSSQIIKRLPRERFLRLEQYAAQHGGSAMHFMVALLASWFARIWQMDNVTLGVPVHNRSTQDHKQTLGMFSSMIPLNIDVDLQQPFHHLLRQVGSELRRCYRHQRFPIAELNRQLNLHQQGRRQLFDISFSLEAFPTDIELEGSQFKVENIHHGYEQLPLGIYLRHYHPSDDPLLEFNLNQAWFSDKDGERIASRILQMLDSLLEGDPDLPLGQLPLLLPVERQQIFGEWNHTQQSWAMPQGIHQFLEQQVLRTPNAPALCYEQQQVSYLQLNQQANQFARFLRQQGIQPDDRIAVCVNRSPEMVMALYAILKSGAAYVPIDPDYPQDRLRHMLQDCGAKFVLIDEAGEQALHSIHDVVIPRLHLQHDSHRWQQGATENLAPLASDPQRSLAYVIYTSGSTGKPKGVMNEHRGVINRLLWTQQAYPLTHDDVILQKTPFSFDVSVWEFFWPLMVGAQLVIAKPGGHQDPDYLSACIAQNRVTTLHFVPSMLQLFLRHGEMTQCASLRRILCSGEALPLATVQRCLQQLPQAQLYNLYGPTEAAVDVSSWQCLPNDERPLVPIGKPIANTQLHILDHQLQPLPPGVAGELHIGGIQVARGYLNRPELNAERFIADPFSPESDARLYKTGDLARWLPDGNIEYLGRNDFQVKIHGVRIELGEIEQQLRQCTGVEDAAILAKEDGQGGKRLIAYVVAPDENVHSTQWRQQLQQQLPDFMVPSSFVRLKALPLSPNGKLDRKALPAPAPVTQVSLRYEAPQTALEKQLAELWSELLGVAQIGLDDDFFELGGHSLHAIQLLVKLKRRGYPVVIKTLFAHPSLRAQAQALASEKDSDIDAPITAAPLQQLLARLNQTSLAFKQVLRLNRTQAANDIWMVHPAVTGCDIYHDLASSLEGEFNAFGINNYNLFMPTPITSLRELASYYLGHMKLAPSRPVRLLGWSLGGLIALEMAAQLESRGFSDVQVFLLDTFYQTAFQLRSEPGLLAAMLAMLGIDGEAAARALRAEPTELSLNKERLSAPLRHARITLFKATEDVNLSMSDQGDGRELLAIADNGLSSISPSLQIQPLACNHHSIIFSHEEIGRVLRESTRAPAASTGIR</sequence>
<dbReference type="PROSITE" id="PS00455">
    <property type="entry name" value="AMP_BINDING"/>
    <property type="match status" value="1"/>
</dbReference>
<dbReference type="Pfam" id="PF13193">
    <property type="entry name" value="AMP-binding_C"/>
    <property type="match status" value="1"/>
</dbReference>
<reference evidence="6 7" key="1">
    <citation type="submission" date="2018-11" db="EMBL/GenBank/DDBJ databases">
        <title>The first complete genome of Serratia liquefaciens isolated from metalophyte plant revel distinctness adaptive mechanisms in an extreme habitat.</title>
        <authorList>
            <person name="Caneschi W.L."/>
            <person name="Sanchez A.B."/>
            <person name="Felestrino E.B."/>
            <person name="Assis R.A.B."/>
            <person name="Lemes C.G.C."/>
            <person name="Cordeiro I.F."/>
            <person name="Fonseca N.P."/>
            <person name="Villa M."/>
            <person name="Vieira I.T."/>
            <person name="Moraes L.A."/>
            <person name="Kamino L.H.Y."/>
            <person name="do Carmo F."/>
            <person name="Garcia C.M."/>
            <person name="Almeida N.F."/>
            <person name="Silva R.S."/>
            <person name="Ferro J.A."/>
            <person name="Ferro M.I.T."/>
            <person name="Varani A.M."/>
            <person name="Ferreira R.M."/>
            <person name="dos Santos V.L."/>
            <person name="Silva U.C."/>
            <person name="Setubal J.C."/>
            <person name="Moreira L.M."/>
        </authorList>
    </citation>
    <scope>NUCLEOTIDE SEQUENCE [LARGE SCALE GENOMIC DNA]</scope>
    <source>
        <strain evidence="6 7">FG3</strain>
    </source>
</reference>
<dbReference type="InterPro" id="IPR020845">
    <property type="entry name" value="AMP-binding_CS"/>
</dbReference>
<dbReference type="FunFam" id="3.40.50.980:FF:000002">
    <property type="entry name" value="Enterobactin synthetase component F"/>
    <property type="match status" value="1"/>
</dbReference>
<dbReference type="GO" id="GO:0043041">
    <property type="term" value="P:amino acid activation for nonribosomal peptide biosynthetic process"/>
    <property type="evidence" value="ECO:0007669"/>
    <property type="project" value="TreeGrafter"/>
</dbReference>
<dbReference type="Proteomes" id="UP000317572">
    <property type="component" value="Chromosome"/>
</dbReference>
<dbReference type="FunFam" id="3.30.300.30:FF:000010">
    <property type="entry name" value="Enterobactin synthetase component F"/>
    <property type="match status" value="1"/>
</dbReference>
<evidence type="ECO:0000256" key="2">
    <source>
        <dbReference type="ARBA" id="ARBA00006432"/>
    </source>
</evidence>
<dbReference type="Pfam" id="PF00550">
    <property type="entry name" value="PP-binding"/>
    <property type="match status" value="1"/>
</dbReference>
<dbReference type="RefSeq" id="WP_142816296.1">
    <property type="nucleotide sequence ID" value="NZ_CP033893.1"/>
</dbReference>
<comment type="similarity">
    <text evidence="2">Belongs to the ATP-dependent AMP-binding enzyme family.</text>
</comment>
<dbReference type="GO" id="GO:0005829">
    <property type="term" value="C:cytosol"/>
    <property type="evidence" value="ECO:0007669"/>
    <property type="project" value="TreeGrafter"/>
</dbReference>
<protein>
    <submittedName>
        <fullName evidence="6">Amino acid adenylation domain-containing protein</fullName>
    </submittedName>
</protein>
<evidence type="ECO:0000256" key="1">
    <source>
        <dbReference type="ARBA" id="ARBA00001957"/>
    </source>
</evidence>
<comment type="cofactor">
    <cofactor evidence="1">
        <name>pantetheine 4'-phosphate</name>
        <dbReference type="ChEBI" id="CHEBI:47942"/>
    </cofactor>
</comment>
<evidence type="ECO:0000313" key="6">
    <source>
        <dbReference type="EMBL" id="QDL35039.1"/>
    </source>
</evidence>
<evidence type="ECO:0000256" key="4">
    <source>
        <dbReference type="ARBA" id="ARBA00022553"/>
    </source>
</evidence>
<dbReference type="InterPro" id="IPR006162">
    <property type="entry name" value="Ppantetheine_attach_site"/>
</dbReference>
<dbReference type="EMBL" id="CP033893">
    <property type="protein sequence ID" value="QDL35039.1"/>
    <property type="molecule type" value="Genomic_DNA"/>
</dbReference>
<dbReference type="InterPro" id="IPR025110">
    <property type="entry name" value="AMP-bd_C"/>
</dbReference>
<dbReference type="PANTHER" id="PTHR45527:SF1">
    <property type="entry name" value="FATTY ACID SYNTHASE"/>
    <property type="match status" value="1"/>
</dbReference>
<dbReference type="InterPro" id="IPR023213">
    <property type="entry name" value="CAT-like_dom_sf"/>
</dbReference>
<organism evidence="6 7">
    <name type="scientific">Serratia liquefaciens</name>
    <dbReference type="NCBI Taxonomy" id="614"/>
    <lineage>
        <taxon>Bacteria</taxon>
        <taxon>Pseudomonadati</taxon>
        <taxon>Pseudomonadota</taxon>
        <taxon>Gammaproteobacteria</taxon>
        <taxon>Enterobacterales</taxon>
        <taxon>Yersiniaceae</taxon>
        <taxon>Serratia</taxon>
    </lineage>
</organism>
<dbReference type="Gene3D" id="3.40.50.1820">
    <property type="entry name" value="alpha/beta hydrolase"/>
    <property type="match status" value="1"/>
</dbReference>
<dbReference type="SUPFAM" id="SSF47336">
    <property type="entry name" value="ACP-like"/>
    <property type="match status" value="1"/>
</dbReference>
<dbReference type="InterPro" id="IPR029058">
    <property type="entry name" value="AB_hydrolase_fold"/>
</dbReference>
<dbReference type="SUPFAM" id="SSF53474">
    <property type="entry name" value="alpha/beta-Hydrolases"/>
    <property type="match status" value="1"/>
</dbReference>
<dbReference type="InterPro" id="IPR036736">
    <property type="entry name" value="ACP-like_sf"/>
</dbReference>
<feature type="domain" description="Carrier" evidence="5">
    <location>
        <begin position="972"/>
        <end position="1046"/>
    </location>
</feature>
<dbReference type="Gene3D" id="3.30.559.30">
    <property type="entry name" value="Nonribosomal peptide synthetase, condensation domain"/>
    <property type="match status" value="1"/>
</dbReference>